<organism evidence="2 3">
    <name type="scientific">Macrococcus equipercicus</name>
    <dbReference type="NCBI Taxonomy" id="69967"/>
    <lineage>
        <taxon>Bacteria</taxon>
        <taxon>Bacillati</taxon>
        <taxon>Bacillota</taxon>
        <taxon>Bacilli</taxon>
        <taxon>Bacillales</taxon>
        <taxon>Staphylococcaceae</taxon>
        <taxon>Macrococcus</taxon>
    </lineage>
</organism>
<evidence type="ECO:0000313" key="3">
    <source>
        <dbReference type="Proteomes" id="UP000295735"/>
    </source>
</evidence>
<sequence length="180" mass="20048">MFKLNGWTVLFAVLLLINLITVIYVARLSAESPGVTVTSQPAAQGKNTLTLQPEVVNHYLQQENTQAMKLSLTGEQLQIVQYSDFLSQKIETNILTTPVVIGHNKLRLDINDVAVAGLPLSKKQTLNLIRRFGSLPDNVVLDVNKECFYYDMAPIELGGTALDLTHINQTGWHFNITIEE</sequence>
<dbReference type="RefSeq" id="WP_149458691.1">
    <property type="nucleotide sequence ID" value="NZ_SCWC02000002.1"/>
</dbReference>
<dbReference type="Proteomes" id="UP000295735">
    <property type="component" value="Unassembled WGS sequence"/>
</dbReference>
<name>A0ABQ6RA87_9STAP</name>
<feature type="transmembrane region" description="Helical" evidence="1">
    <location>
        <begin position="6"/>
        <end position="26"/>
    </location>
</feature>
<reference evidence="2 3" key="1">
    <citation type="submission" date="2019-09" db="EMBL/GenBank/DDBJ databases">
        <authorList>
            <person name="Mazhar S."/>
            <person name="Altermann E."/>
            <person name="Hill C."/>
            <person name="Mcauliffe O."/>
        </authorList>
    </citation>
    <scope>NUCLEOTIDE SEQUENCE [LARGE SCALE GENOMIC DNA]</scope>
    <source>
        <strain evidence="2 3">ATCC 51831</strain>
    </source>
</reference>
<keyword evidence="1" id="KW-0472">Membrane</keyword>
<evidence type="ECO:0000256" key="1">
    <source>
        <dbReference type="SAM" id="Phobius"/>
    </source>
</evidence>
<evidence type="ECO:0000313" key="2">
    <source>
        <dbReference type="EMBL" id="KAA1040227.1"/>
    </source>
</evidence>
<dbReference type="Pfam" id="PF09911">
    <property type="entry name" value="DUF2140"/>
    <property type="match status" value="1"/>
</dbReference>
<proteinExistence type="predicted"/>
<keyword evidence="3" id="KW-1185">Reference proteome</keyword>
<keyword evidence="1" id="KW-0812">Transmembrane</keyword>
<keyword evidence="1" id="KW-1133">Transmembrane helix</keyword>
<dbReference type="EMBL" id="SCWC02000002">
    <property type="protein sequence ID" value="KAA1040227.1"/>
    <property type="molecule type" value="Genomic_DNA"/>
</dbReference>
<dbReference type="InterPro" id="IPR018672">
    <property type="entry name" value="DUF2140"/>
</dbReference>
<accession>A0ABQ6RA87</accession>
<gene>
    <name evidence="2" type="ORF">ERX35_004350</name>
</gene>
<protein>
    <submittedName>
        <fullName evidence="2">DUF2140 family protein</fullName>
    </submittedName>
</protein>
<comment type="caution">
    <text evidence="2">The sequence shown here is derived from an EMBL/GenBank/DDBJ whole genome shotgun (WGS) entry which is preliminary data.</text>
</comment>